<dbReference type="OrthoDB" id="9778090at2"/>
<evidence type="ECO:0000313" key="2">
    <source>
        <dbReference type="EMBL" id="BAK21939.1"/>
    </source>
</evidence>
<feature type="domain" description="DUF6434" evidence="1">
    <location>
        <begin position="73"/>
        <end position="129"/>
    </location>
</feature>
<keyword evidence="3" id="KW-1185">Reference proteome</keyword>
<dbReference type="Pfam" id="PF20026">
    <property type="entry name" value="DUF6434"/>
    <property type="match status" value="1"/>
</dbReference>
<protein>
    <recommendedName>
        <fullName evidence="1">DUF6434 domain-containing protein</fullName>
    </recommendedName>
</protein>
<reference key="2">
    <citation type="submission" date="2011-04" db="EMBL/GenBank/DDBJ databases">
        <title>Whole genome sequence of Melissococcus plutonius ATCC 35311.</title>
        <authorList>
            <person name="Okumura K."/>
            <person name="Arai R."/>
            <person name="Osaki M."/>
            <person name="Okura M."/>
            <person name="Kirikae T."/>
            <person name="Takamatsu D."/>
            <person name="Akiyama T."/>
        </authorList>
    </citation>
    <scope>NUCLEOTIDE SEQUENCE</scope>
    <source>
        <strain>ATCC 35311</strain>
    </source>
</reference>
<dbReference type="InterPro" id="IPR045492">
    <property type="entry name" value="DUF6434"/>
</dbReference>
<dbReference type="RefSeq" id="WP_013774375.1">
    <property type="nucleotide sequence ID" value="NC_015516.1"/>
</dbReference>
<sequence length="194" mass="23097">MNRPELEKNMNAELFLKFYYLKAELIDFCRVNKLSTQGDKIEITDRIAYFLRTGKRKRHIKKRVVQRTPTLTELNLNSVIEENIKCSEIHRVFFKSQIGPTFRFNVKFQNWLKENSGEKYSDAIKAYQDILNDKTPTKIGKQFEYNTYIRDFFKDNKNLTLQQAIACWKFKKSQPGNNNYEQGDLEILNVFKKS</sequence>
<evidence type="ECO:0000313" key="3">
    <source>
        <dbReference type="Proteomes" id="UP000008456"/>
    </source>
</evidence>
<dbReference type="HOGENOM" id="CLU_121306_0_0_9"/>
<dbReference type="STRING" id="940190.MPTP_1510"/>
<reference evidence="2 3" key="1">
    <citation type="journal article" date="2011" name="J. Bacteriol.">
        <title>Complete genome sequence of Melissococcus plutonius ATCC 35311.</title>
        <authorList>
            <person name="Okumura K."/>
            <person name="Arai R."/>
            <person name="Okura M."/>
            <person name="Kirikae T."/>
            <person name="Takamatsu D."/>
            <person name="Osaki M."/>
            <person name="Miyoshi-Akiyama T."/>
        </authorList>
    </citation>
    <scope>NUCLEOTIDE SEQUENCE [LARGE SCALE GENOMIC DNA]</scope>
    <source>
        <strain evidence="3">ATCC 35311 / CIP 104052 / LMG 20360 / NCIMB 702443</strain>
    </source>
</reference>
<accession>F3YBR1</accession>
<dbReference type="Proteomes" id="UP000008456">
    <property type="component" value="Chromosome"/>
</dbReference>
<dbReference type="Pfam" id="PF18953">
    <property type="entry name" value="SAP_new25"/>
    <property type="match status" value="1"/>
</dbReference>
<gene>
    <name evidence="2" type="ordered locus">MPTP_1510</name>
</gene>
<dbReference type="EMBL" id="AP012200">
    <property type="protein sequence ID" value="BAK21939.1"/>
    <property type="molecule type" value="Genomic_DNA"/>
</dbReference>
<proteinExistence type="predicted"/>
<evidence type="ECO:0000259" key="1">
    <source>
        <dbReference type="Pfam" id="PF20026"/>
    </source>
</evidence>
<organism evidence="2 3">
    <name type="scientific">Melissococcus plutonius (strain ATCC 35311 / DSM 29964 / CIP 104052 / LMG 20360 / NCIMB 702443)</name>
    <dbReference type="NCBI Taxonomy" id="940190"/>
    <lineage>
        <taxon>Bacteria</taxon>
        <taxon>Bacillati</taxon>
        <taxon>Bacillota</taxon>
        <taxon>Bacilli</taxon>
        <taxon>Lactobacillales</taxon>
        <taxon>Enterococcaceae</taxon>
        <taxon>Melissococcus</taxon>
    </lineage>
</organism>
<name>F3YBR1_MELPT</name>
<dbReference type="KEGG" id="mps:MPTP_1510"/>
<dbReference type="AlphaFoldDB" id="F3YBR1"/>